<gene>
    <name evidence="2" type="ORF">EQ811_13875</name>
</gene>
<name>A0A7Z7YSU9_STACP</name>
<evidence type="ECO:0000313" key="2">
    <source>
        <dbReference type="EMBL" id="TBW73810.1"/>
    </source>
</evidence>
<accession>A0A7Z7YSU9</accession>
<feature type="transmembrane region" description="Helical" evidence="1">
    <location>
        <begin position="6"/>
        <end position="33"/>
    </location>
</feature>
<protein>
    <submittedName>
        <fullName evidence="2">Cytochrome d ubiquinol oxidase subunit II</fullName>
    </submittedName>
</protein>
<reference evidence="2 3" key="1">
    <citation type="journal article" date="2019" name="Sci. Transl. Med.">
        <title>Quorum sensing between bacterial species on the skin protects against epidermal injury in atopic dermatitis.</title>
        <authorList>
            <person name="Williams M.R."/>
        </authorList>
    </citation>
    <scope>NUCLEOTIDE SEQUENCE [LARGE SCALE GENOMIC DNA]</scope>
    <source>
        <strain evidence="2 3">H8</strain>
    </source>
</reference>
<dbReference type="EMBL" id="SCHC01000263">
    <property type="protein sequence ID" value="TBW73810.1"/>
    <property type="molecule type" value="Genomic_DNA"/>
</dbReference>
<keyword evidence="1" id="KW-1133">Transmembrane helix</keyword>
<sequence>MIYAYIGITVLWVFLFCYIIIASIDFGAGFFALHSKMTGNEKKVNHLIHRYLNPVW</sequence>
<dbReference type="AlphaFoldDB" id="A0A7Z7YSU9"/>
<feature type="non-terminal residue" evidence="2">
    <location>
        <position position="56"/>
    </location>
</feature>
<organism evidence="2 3">
    <name type="scientific">Staphylococcus capitis</name>
    <dbReference type="NCBI Taxonomy" id="29388"/>
    <lineage>
        <taxon>Bacteria</taxon>
        <taxon>Bacillati</taxon>
        <taxon>Bacillota</taxon>
        <taxon>Bacilli</taxon>
        <taxon>Bacillales</taxon>
        <taxon>Staphylococcaceae</taxon>
        <taxon>Staphylococcus</taxon>
    </lineage>
</organism>
<keyword evidence="1" id="KW-0812">Transmembrane</keyword>
<comment type="caution">
    <text evidence="2">The sequence shown here is derived from an EMBL/GenBank/DDBJ whole genome shotgun (WGS) entry which is preliminary data.</text>
</comment>
<evidence type="ECO:0000313" key="3">
    <source>
        <dbReference type="Proteomes" id="UP000291949"/>
    </source>
</evidence>
<keyword evidence="1" id="KW-0472">Membrane</keyword>
<proteinExistence type="predicted"/>
<dbReference type="Proteomes" id="UP000291949">
    <property type="component" value="Unassembled WGS sequence"/>
</dbReference>
<evidence type="ECO:0000256" key="1">
    <source>
        <dbReference type="SAM" id="Phobius"/>
    </source>
</evidence>